<evidence type="ECO:0000313" key="3">
    <source>
        <dbReference type="Proteomes" id="UP000186851"/>
    </source>
</evidence>
<name>A0AAF0IAY6_ODILC</name>
<dbReference type="EMBL" id="CP091871">
    <property type="protein sequence ID" value="WEU39969.1"/>
    <property type="molecule type" value="Genomic_DNA"/>
</dbReference>
<feature type="domain" description="CASTOR ACT" evidence="1">
    <location>
        <begin position="153"/>
        <end position="216"/>
    </location>
</feature>
<organism evidence="2 3">
    <name type="scientific">Odinarchaeota yellowstonii (strain LCB_4)</name>
    <dbReference type="NCBI Taxonomy" id="1841599"/>
    <lineage>
        <taxon>Archaea</taxon>
        <taxon>Promethearchaeati</taxon>
        <taxon>Candidatus Odinarchaeota</taxon>
        <taxon>Candidatus Odinarchaeia</taxon>
        <taxon>Candidatus Odinarchaeales</taxon>
        <taxon>Candidatus Odinarchaeaceae</taxon>
        <taxon>Candidatus Odinarchaeum</taxon>
    </lineage>
</organism>
<proteinExistence type="predicted"/>
<sequence length="225" mass="25213">MQEISIAEASRRVISNMPSVIDAIKLDILNYSSLAELIAGRVEKIIGRKAGVEAIKMALMRYSEDLKKDLSLTQDRVKKIIAGSVLELKNDLTLLTVKQSELSGKIDLLFKSIPNFRFLQLTQGTSTFNLIIDERGFDAVKKVVDVKGIMEVYRNQSAIILISPPEIIKTPGVVSHLLELLARNNINITQVISCHTDTVFLVDKKDALTTYRLLEDKIISMRNMI</sequence>
<gene>
    <name evidence="2" type="ORF">OdinLCB4_005735</name>
</gene>
<dbReference type="InterPro" id="IPR045865">
    <property type="entry name" value="ACT-like_dom_sf"/>
</dbReference>
<dbReference type="InterPro" id="IPR016619">
    <property type="entry name" value="UCP014439_ACT"/>
</dbReference>
<evidence type="ECO:0000313" key="2">
    <source>
        <dbReference type="EMBL" id="WEU39969.1"/>
    </source>
</evidence>
<evidence type="ECO:0000259" key="1">
    <source>
        <dbReference type="Pfam" id="PF13840"/>
    </source>
</evidence>
<protein>
    <submittedName>
        <fullName evidence="2">ACT domain-containing protein</fullName>
    </submittedName>
</protein>
<dbReference type="Gene3D" id="3.30.70.260">
    <property type="match status" value="1"/>
</dbReference>
<dbReference type="KEGG" id="oyw:OdinLCB4_005735"/>
<dbReference type="PIRSF" id="PIRSF014439">
    <property type="entry name" value="APE1894_ACT"/>
    <property type="match status" value="1"/>
</dbReference>
<dbReference type="Pfam" id="PF13840">
    <property type="entry name" value="ACT_7"/>
    <property type="match status" value="1"/>
</dbReference>
<dbReference type="AlphaFoldDB" id="A0AAF0IAY6"/>
<reference evidence="2" key="2">
    <citation type="journal article" date="2022" name="Nat. Microbiol.">
        <title>A closed Candidatus Odinarchaeum chromosome exposes Asgard archaeal viruses.</title>
        <authorList>
            <person name="Tamarit D."/>
            <person name="Caceres E.F."/>
            <person name="Krupovic M."/>
            <person name="Nijland R."/>
            <person name="Eme L."/>
            <person name="Robinson N.P."/>
            <person name="Ettema T.J.G."/>
        </authorList>
    </citation>
    <scope>NUCLEOTIDE SEQUENCE</scope>
    <source>
        <strain evidence="2">LCB_4</strain>
    </source>
</reference>
<reference evidence="2" key="1">
    <citation type="journal article" date="2017" name="Nature">
        <title>Asgard archaea illuminate the origin of eukaryotic cellular complexity.</title>
        <authorList>
            <person name="Zaremba-Niedzwiedzka K."/>
            <person name="Caceres E.F."/>
            <person name="Saw J.H."/>
            <person name="Backstrom D."/>
            <person name="Juzokaite L."/>
            <person name="Vancaester E."/>
            <person name="Seitz K.W."/>
            <person name="Anantharaman K."/>
            <person name="Starnawski P."/>
            <person name="Kjeldsen K.U."/>
            <person name="Scott M.B."/>
            <person name="Nunoura T."/>
            <person name="Banfield J.F."/>
            <person name="Schramm A."/>
            <person name="Baker B.J."/>
            <person name="Spang A."/>
            <person name="Ettema T.J.G."/>
        </authorList>
    </citation>
    <scope>NUCLEOTIDE SEQUENCE</scope>
    <source>
        <strain evidence="2">LCB_4</strain>
    </source>
</reference>
<dbReference type="InterPro" id="IPR027795">
    <property type="entry name" value="CASTOR_ACT_dom"/>
</dbReference>
<accession>A0AAF0IAY6</accession>
<dbReference type="Proteomes" id="UP000186851">
    <property type="component" value="Chromosome"/>
</dbReference>
<dbReference type="SUPFAM" id="SSF55021">
    <property type="entry name" value="ACT-like"/>
    <property type="match status" value="1"/>
</dbReference>